<accession>A0A1H9D861</accession>
<gene>
    <name evidence="1" type="ORF">SAMN05216522_101177</name>
</gene>
<organism evidence="1 2">
    <name type="scientific">Rosenbergiella nectarea</name>
    <dbReference type="NCBI Taxonomy" id="988801"/>
    <lineage>
        <taxon>Bacteria</taxon>
        <taxon>Pseudomonadati</taxon>
        <taxon>Pseudomonadota</taxon>
        <taxon>Gammaproteobacteria</taxon>
        <taxon>Enterobacterales</taxon>
        <taxon>Erwiniaceae</taxon>
        <taxon>Rosenbergiella</taxon>
    </lineage>
</organism>
<protein>
    <submittedName>
        <fullName evidence="1">Uncharacterized protein</fullName>
    </submittedName>
</protein>
<dbReference type="RefSeq" id="WP_092671378.1">
    <property type="nucleotide sequence ID" value="NZ_FOGC01000001.1"/>
</dbReference>
<keyword evidence="2" id="KW-1185">Reference proteome</keyword>
<reference evidence="2" key="1">
    <citation type="submission" date="2016-10" db="EMBL/GenBank/DDBJ databases">
        <authorList>
            <person name="Varghese N."/>
            <person name="Submissions S."/>
        </authorList>
    </citation>
    <scope>NUCLEOTIDE SEQUENCE [LARGE SCALE GENOMIC DNA]</scope>
    <source>
        <strain evidence="2">8N4</strain>
    </source>
</reference>
<dbReference type="EMBL" id="FOGC01000001">
    <property type="protein sequence ID" value="SEQ09537.1"/>
    <property type="molecule type" value="Genomic_DNA"/>
</dbReference>
<dbReference type="AlphaFoldDB" id="A0A1H9D861"/>
<name>A0A1H9D861_9GAMM</name>
<proteinExistence type="predicted"/>
<evidence type="ECO:0000313" key="2">
    <source>
        <dbReference type="Proteomes" id="UP000242515"/>
    </source>
</evidence>
<dbReference type="OrthoDB" id="6556188at2"/>
<dbReference type="Proteomes" id="UP000242515">
    <property type="component" value="Unassembled WGS sequence"/>
</dbReference>
<sequence>MITLFIDNQTHKLSLEEAKNLALSIAHEVDGTGGVQTFNTQSHRFSVKRSKDVEASAMPDSTDLTNC</sequence>
<evidence type="ECO:0000313" key="1">
    <source>
        <dbReference type="EMBL" id="SEQ09537.1"/>
    </source>
</evidence>
<dbReference type="STRING" id="988801.SAMN05216522_101177"/>